<dbReference type="GO" id="GO:0016811">
    <property type="term" value="F:hydrolase activity, acting on carbon-nitrogen (but not peptide) bonds, in linear amides"/>
    <property type="evidence" value="ECO:0007669"/>
    <property type="project" value="TreeGrafter"/>
</dbReference>
<dbReference type="Pfam" id="PF02585">
    <property type="entry name" value="PIG-L"/>
    <property type="match status" value="1"/>
</dbReference>
<dbReference type="PANTHER" id="PTHR12993:SF30">
    <property type="entry name" value="N-ACETYL-ALPHA-D-GLUCOSAMINYL L-MALATE DEACETYLASE 1"/>
    <property type="match status" value="1"/>
</dbReference>
<protein>
    <recommendedName>
        <fullName evidence="3">Bacillithiol biosynthesis deacetylase BshB1</fullName>
    </recommendedName>
</protein>
<dbReference type="AlphaFoldDB" id="A0A3B1E6M7"/>
<dbReference type="InterPro" id="IPR024078">
    <property type="entry name" value="LmbE-like_dom_sf"/>
</dbReference>
<feature type="region of interest" description="Disordered" evidence="1">
    <location>
        <begin position="52"/>
        <end position="74"/>
    </location>
</feature>
<dbReference type="EMBL" id="UOGK01000639">
    <property type="protein sequence ID" value="VAX42075.1"/>
    <property type="molecule type" value="Genomic_DNA"/>
</dbReference>
<dbReference type="SUPFAM" id="SSF102588">
    <property type="entry name" value="LmbE-like"/>
    <property type="match status" value="1"/>
</dbReference>
<feature type="non-terminal residue" evidence="2">
    <location>
        <position position="97"/>
    </location>
</feature>
<dbReference type="InterPro" id="IPR003737">
    <property type="entry name" value="GlcNAc_PI_deacetylase-related"/>
</dbReference>
<evidence type="ECO:0008006" key="3">
    <source>
        <dbReference type="Google" id="ProtNLM"/>
    </source>
</evidence>
<name>A0A3B1E6M7_9ZZZZ</name>
<dbReference type="Gene3D" id="3.40.50.10320">
    <property type="entry name" value="LmbE-like"/>
    <property type="match status" value="1"/>
</dbReference>
<sequence>MTQILVVGPHPDDQELGMGGTIARLAEQGHDVLLLDMTDGEPTPYGDPATRAREAQAAAEALSPDPATHPEGKPVRRVQLGLRNRFVEHTIEARHAV</sequence>
<gene>
    <name evidence="2" type="ORF">MNBD_PLANCTO03-2218</name>
</gene>
<accession>A0A3B1E6M7</accession>
<evidence type="ECO:0000313" key="2">
    <source>
        <dbReference type="EMBL" id="VAX42075.1"/>
    </source>
</evidence>
<reference evidence="2" key="1">
    <citation type="submission" date="2018-06" db="EMBL/GenBank/DDBJ databases">
        <authorList>
            <person name="Zhirakovskaya E."/>
        </authorList>
    </citation>
    <scope>NUCLEOTIDE SEQUENCE</scope>
</reference>
<dbReference type="PANTHER" id="PTHR12993">
    <property type="entry name" value="N-ACETYLGLUCOSAMINYL-PHOSPHATIDYLINOSITOL DE-N-ACETYLASE-RELATED"/>
    <property type="match status" value="1"/>
</dbReference>
<evidence type="ECO:0000256" key="1">
    <source>
        <dbReference type="SAM" id="MobiDB-lite"/>
    </source>
</evidence>
<proteinExistence type="predicted"/>
<organism evidence="2">
    <name type="scientific">hydrothermal vent metagenome</name>
    <dbReference type="NCBI Taxonomy" id="652676"/>
    <lineage>
        <taxon>unclassified sequences</taxon>
        <taxon>metagenomes</taxon>
        <taxon>ecological metagenomes</taxon>
    </lineage>
</organism>